<feature type="domain" description="Tail sheath protein C-terminal" evidence="3">
    <location>
        <begin position="375"/>
        <end position="477"/>
    </location>
</feature>
<dbReference type="Gene3D" id="3.40.50.11780">
    <property type="match status" value="2"/>
</dbReference>
<protein>
    <submittedName>
        <fullName evidence="4">Phage tail sheath subtilisin-like domain-containing protein</fullName>
    </submittedName>
</protein>
<dbReference type="InterPro" id="IPR052042">
    <property type="entry name" value="Tail_sheath_structural"/>
</dbReference>
<evidence type="ECO:0000259" key="2">
    <source>
        <dbReference type="Pfam" id="PF04984"/>
    </source>
</evidence>
<accession>A0ABU2NI40</accession>
<evidence type="ECO:0000259" key="3">
    <source>
        <dbReference type="Pfam" id="PF17482"/>
    </source>
</evidence>
<evidence type="ECO:0000313" key="5">
    <source>
        <dbReference type="Proteomes" id="UP001183202"/>
    </source>
</evidence>
<name>A0ABU2NI40_9PSEU</name>
<dbReference type="InterPro" id="IPR020287">
    <property type="entry name" value="Tail_sheath_C"/>
</dbReference>
<dbReference type="EMBL" id="JAVREJ010000026">
    <property type="protein sequence ID" value="MDT0353128.1"/>
    <property type="molecule type" value="Genomic_DNA"/>
</dbReference>
<feature type="domain" description="Tail sheath protein subtilisin-like" evidence="2">
    <location>
        <begin position="211"/>
        <end position="373"/>
    </location>
</feature>
<comment type="similarity">
    <text evidence="1">Belongs to the myoviridae tail sheath protein family.</text>
</comment>
<gene>
    <name evidence="4" type="ORF">RM445_26805</name>
</gene>
<dbReference type="PANTHER" id="PTHR35861">
    <property type="match status" value="1"/>
</dbReference>
<dbReference type="RefSeq" id="WP_311559643.1">
    <property type="nucleotide sequence ID" value="NZ_JAVREJ010000026.1"/>
</dbReference>
<evidence type="ECO:0000313" key="4">
    <source>
        <dbReference type="EMBL" id="MDT0353128.1"/>
    </source>
</evidence>
<evidence type="ECO:0000256" key="1">
    <source>
        <dbReference type="ARBA" id="ARBA00008005"/>
    </source>
</evidence>
<comment type="caution">
    <text evidence="4">The sequence shown here is derived from an EMBL/GenBank/DDBJ whole genome shotgun (WGS) entry which is preliminary data.</text>
</comment>
<keyword evidence="5" id="KW-1185">Reference proteome</keyword>
<dbReference type="Pfam" id="PF17482">
    <property type="entry name" value="Phage_sheath_1C"/>
    <property type="match status" value="1"/>
</dbReference>
<dbReference type="Proteomes" id="UP001183202">
    <property type="component" value="Unassembled WGS sequence"/>
</dbReference>
<dbReference type="InterPro" id="IPR035089">
    <property type="entry name" value="Phage_sheath_subtilisin"/>
</dbReference>
<sequence>MVNLTAPGVYIDEKVATGPIAGVGTSAVGFLGATADGPIGEPTLITDMARFTARFAAPVATEPEQLNLARAVAGFFDNGGTVAFVTRVGTTALRASAELKGGTPARTVLNVTARRAGAGGNKIKVEVTRPAAADDPHFALVVTGPVDGQTETFENLSMDPADPRFVGSVLQDAPVEVTLADPDERDSPAKAGATALKDGADAQAGDDAKAWTAALGALAKVDEVSIVCAPGVTTPDVQRALIDHCEITTQDRFAVLDAEKGAPAAAVLTQRARLESPRGFAALYHPWLSVPNPARRGKTIAVPPSGHVAGIFTRVDAQRGVHKAPANELVAGALGLEAVLDDVEHGRLNDRGVNVLRVFAGRSTPTVWGARTTSNNTDWRYVNVRRLFLFIEESIQEGIRWAVFEPNDLSLWKRLDRTITEFLTRVWSSGALFGATAAEAFYVKVDQSNNPDPELGQVVVEVGVAPVRPAEFVVVQIGIWAGGGQVQEG</sequence>
<organism evidence="4 5">
    <name type="scientific">Pseudonocardia charpentierae</name>
    <dbReference type="NCBI Taxonomy" id="3075545"/>
    <lineage>
        <taxon>Bacteria</taxon>
        <taxon>Bacillati</taxon>
        <taxon>Actinomycetota</taxon>
        <taxon>Actinomycetes</taxon>
        <taxon>Pseudonocardiales</taxon>
        <taxon>Pseudonocardiaceae</taxon>
        <taxon>Pseudonocardia</taxon>
    </lineage>
</organism>
<proteinExistence type="inferred from homology"/>
<reference evidence="5" key="1">
    <citation type="submission" date="2023-07" db="EMBL/GenBank/DDBJ databases">
        <title>30 novel species of actinomycetes from the DSMZ collection.</title>
        <authorList>
            <person name="Nouioui I."/>
        </authorList>
    </citation>
    <scope>NUCLEOTIDE SEQUENCE [LARGE SCALE GENOMIC DNA]</scope>
    <source>
        <strain evidence="5">DSM 45834</strain>
    </source>
</reference>
<dbReference type="Pfam" id="PF04984">
    <property type="entry name" value="Phage_sheath_1"/>
    <property type="match status" value="1"/>
</dbReference>
<dbReference type="PANTHER" id="PTHR35861:SF1">
    <property type="entry name" value="PHAGE TAIL SHEATH PROTEIN"/>
    <property type="match status" value="1"/>
</dbReference>